<dbReference type="GO" id="GO:0006887">
    <property type="term" value="P:exocytosis"/>
    <property type="evidence" value="ECO:0007669"/>
    <property type="project" value="UniProtKB-KW"/>
</dbReference>
<dbReference type="PANTHER" id="PTHR12542:SF41">
    <property type="entry name" value="EXOCYST COMPLEX COMPONENT 7"/>
    <property type="match status" value="1"/>
</dbReference>
<name>A0A9P5VPM2_9FUNG</name>
<dbReference type="InterPro" id="IPR004140">
    <property type="entry name" value="Exo70"/>
</dbReference>
<proteinExistence type="inferred from homology"/>
<keyword evidence="2 4" id="KW-0813">Transport</keyword>
<comment type="similarity">
    <text evidence="1 4">Belongs to the EXO70 family.</text>
</comment>
<evidence type="ECO:0000256" key="3">
    <source>
        <dbReference type="ARBA" id="ARBA00022483"/>
    </source>
</evidence>
<dbReference type="Gene3D" id="1.20.1280.170">
    <property type="entry name" value="Exocyst complex component Exo70"/>
    <property type="match status" value="1"/>
</dbReference>
<dbReference type="GO" id="GO:0000145">
    <property type="term" value="C:exocyst"/>
    <property type="evidence" value="ECO:0007669"/>
    <property type="project" value="InterPro"/>
</dbReference>
<evidence type="ECO:0000313" key="6">
    <source>
        <dbReference type="EMBL" id="KAF9335202.1"/>
    </source>
</evidence>
<accession>A0A9P5VPM2</accession>
<dbReference type="Pfam" id="PF03081">
    <property type="entry name" value="Exo70_C"/>
    <property type="match status" value="2"/>
</dbReference>
<dbReference type="InterPro" id="IPR046364">
    <property type="entry name" value="Exo70_C"/>
</dbReference>
<dbReference type="GO" id="GO:0005935">
    <property type="term" value="C:cellular bud neck"/>
    <property type="evidence" value="ECO:0007669"/>
    <property type="project" value="UniProtKB-SubCell"/>
</dbReference>
<evidence type="ECO:0000256" key="4">
    <source>
        <dbReference type="RuleBase" id="RU365026"/>
    </source>
</evidence>
<dbReference type="GO" id="GO:0015031">
    <property type="term" value="P:protein transport"/>
    <property type="evidence" value="ECO:0007669"/>
    <property type="project" value="UniProtKB-KW"/>
</dbReference>
<feature type="domain" description="Exocyst complex subunit Exo70 C-terminal" evidence="5">
    <location>
        <begin position="365"/>
        <end position="611"/>
    </location>
</feature>
<sequence length="616" mass="69208">MAISTDGVRDNKTFLDEEAAELDGLVTSLDKTNTVSSKMVGILNSFDTRLAHLESSVLPIHKSTQNLTRLAGNMNQTVASLEAILGYFDLAAQEEAVVMSPLADQDLQIFLQSVGRIREALRAMTSVNLKAGDRVVQQLKRSLKAATGQLHDRLKQLLTQNSQPLDLKVVTSSDRKDIPALPSNATQTLVALAKALADIEADPNSAPTGYLKSYCEIRANSMIKSLTPLYQSSMVELRGVYDKGSSPFIPYTTSLLKLCRNEADLSDTLLDAKLLSLAFMGSIMPPIEQWVECGRALTRRVRKTYTSEVGILFDVIETLDTSMNTFESVFGLARRQKENDALELLKSFKAAAMRTFIDFIGDLRTLNYVKRLMAYQPMVESVLTLIGDGNWNNPDAGANRRSQAAGRSSRAVFQHYLADVLEALVQNIDSKSRFYKKGQSLTQLFLLNNYFYISKSVRTHPGLLDLINGPDGANAPANSLTSAVYERPLKQNADLYQDNWKPCVEHLMDVTYVHEGGVQHVLNSNQRQMVKDKFKNFNHDFDELWKTQKQYSIPDPDLRAMVLKDVHQIMIPMYEKFLNKYSSNNSSYEFTKNAQKYIRYDVSMVKDMVNQFFTNT</sequence>
<organism evidence="6 7">
    <name type="scientific">Podila minutissima</name>
    <dbReference type="NCBI Taxonomy" id="64525"/>
    <lineage>
        <taxon>Eukaryota</taxon>
        <taxon>Fungi</taxon>
        <taxon>Fungi incertae sedis</taxon>
        <taxon>Mucoromycota</taxon>
        <taxon>Mortierellomycotina</taxon>
        <taxon>Mortierellomycetes</taxon>
        <taxon>Mortierellales</taxon>
        <taxon>Mortierellaceae</taxon>
        <taxon>Podila</taxon>
    </lineage>
</organism>
<dbReference type="Pfam" id="PF20669">
    <property type="entry name" value="Exo70_N"/>
    <property type="match status" value="1"/>
</dbReference>
<keyword evidence="4" id="KW-0653">Protein transport</keyword>
<feature type="domain" description="Exocyst complex subunit Exo70 C-terminal" evidence="5">
    <location>
        <begin position="249"/>
        <end position="364"/>
    </location>
</feature>
<evidence type="ECO:0000313" key="7">
    <source>
        <dbReference type="Proteomes" id="UP000696485"/>
    </source>
</evidence>
<protein>
    <recommendedName>
        <fullName evidence="4">Exocyst complex protein EXO70</fullName>
    </recommendedName>
</protein>
<dbReference type="GO" id="GO:0005546">
    <property type="term" value="F:phosphatidylinositol-4,5-bisphosphate binding"/>
    <property type="evidence" value="ECO:0007669"/>
    <property type="project" value="InterPro"/>
</dbReference>
<dbReference type="PANTHER" id="PTHR12542">
    <property type="entry name" value="EXOCYST COMPLEX PROTEIN EXO70"/>
    <property type="match status" value="1"/>
</dbReference>
<keyword evidence="7" id="KW-1185">Reference proteome</keyword>
<comment type="subcellular location">
    <subcellularLocation>
        <location evidence="4">Bud</location>
    </subcellularLocation>
    <subcellularLocation>
        <location evidence="4">Bud neck</location>
    </subcellularLocation>
</comment>
<dbReference type="SUPFAM" id="SSF74788">
    <property type="entry name" value="Cullin repeat-like"/>
    <property type="match status" value="1"/>
</dbReference>
<evidence type="ECO:0000256" key="2">
    <source>
        <dbReference type="ARBA" id="ARBA00022448"/>
    </source>
</evidence>
<dbReference type="InterPro" id="IPR016159">
    <property type="entry name" value="Cullin_repeat-like_dom_sf"/>
</dbReference>
<evidence type="ECO:0000259" key="5">
    <source>
        <dbReference type="Pfam" id="PF03081"/>
    </source>
</evidence>
<comment type="caution">
    <text evidence="6">The sequence shown here is derived from an EMBL/GenBank/DDBJ whole genome shotgun (WGS) entry which is preliminary data.</text>
</comment>
<reference evidence="6" key="1">
    <citation type="journal article" date="2020" name="Fungal Divers.">
        <title>Resolving the Mortierellaceae phylogeny through synthesis of multi-gene phylogenetics and phylogenomics.</title>
        <authorList>
            <person name="Vandepol N."/>
            <person name="Liber J."/>
            <person name="Desiro A."/>
            <person name="Na H."/>
            <person name="Kennedy M."/>
            <person name="Barry K."/>
            <person name="Grigoriev I.V."/>
            <person name="Miller A.N."/>
            <person name="O'Donnell K."/>
            <person name="Stajich J.E."/>
            <person name="Bonito G."/>
        </authorList>
    </citation>
    <scope>NUCLEOTIDE SEQUENCE</scope>
    <source>
        <strain evidence="6">NVP1</strain>
    </source>
</reference>
<keyword evidence="3 4" id="KW-0268">Exocytosis</keyword>
<evidence type="ECO:0000256" key="1">
    <source>
        <dbReference type="ARBA" id="ARBA00006756"/>
    </source>
</evidence>
<dbReference type="AlphaFoldDB" id="A0A9P5VPM2"/>
<comment type="function">
    <text evidence="4">Involved in the secretory pathway as part of the exocyst complex which tethers secretory vesicles to the sites of exocytosis. Also plays a role in the assembly of the exocyst.</text>
</comment>
<dbReference type="Proteomes" id="UP000696485">
    <property type="component" value="Unassembled WGS sequence"/>
</dbReference>
<gene>
    <name evidence="6" type="primary">EXO70</name>
    <name evidence="6" type="ORF">BG006_000662</name>
</gene>
<dbReference type="EMBL" id="JAAAUY010000111">
    <property type="protein sequence ID" value="KAF9335202.1"/>
    <property type="molecule type" value="Genomic_DNA"/>
</dbReference>